<protein>
    <submittedName>
        <fullName evidence="1">Uncharacterized protein</fullName>
    </submittedName>
</protein>
<evidence type="ECO:0000313" key="2">
    <source>
        <dbReference type="Proteomes" id="UP001642464"/>
    </source>
</evidence>
<name>A0ABP0J5N2_9DINO</name>
<reference evidence="1 2" key="1">
    <citation type="submission" date="2024-02" db="EMBL/GenBank/DDBJ databases">
        <authorList>
            <person name="Chen Y."/>
            <person name="Shah S."/>
            <person name="Dougan E. K."/>
            <person name="Thang M."/>
            <person name="Chan C."/>
        </authorList>
    </citation>
    <scope>NUCLEOTIDE SEQUENCE [LARGE SCALE GENOMIC DNA]</scope>
</reference>
<organism evidence="1 2">
    <name type="scientific">Durusdinium trenchii</name>
    <dbReference type="NCBI Taxonomy" id="1381693"/>
    <lineage>
        <taxon>Eukaryota</taxon>
        <taxon>Sar</taxon>
        <taxon>Alveolata</taxon>
        <taxon>Dinophyceae</taxon>
        <taxon>Suessiales</taxon>
        <taxon>Symbiodiniaceae</taxon>
        <taxon>Durusdinium</taxon>
    </lineage>
</organism>
<proteinExistence type="predicted"/>
<sequence length="63" mass="7063">HIKLPRGKEGTKEILVAKLRNAQRVSRKINKVLQKDVEEAEADGRSQRLEIATAIRPAKSGEM</sequence>
<accession>A0ABP0J5N2</accession>
<dbReference type="Proteomes" id="UP001642464">
    <property type="component" value="Unassembled WGS sequence"/>
</dbReference>
<gene>
    <name evidence="1" type="ORF">SCF082_LOCUS10368</name>
</gene>
<feature type="non-terminal residue" evidence="1">
    <location>
        <position position="1"/>
    </location>
</feature>
<evidence type="ECO:0000313" key="1">
    <source>
        <dbReference type="EMBL" id="CAK9009656.1"/>
    </source>
</evidence>
<feature type="non-terminal residue" evidence="1">
    <location>
        <position position="63"/>
    </location>
</feature>
<comment type="caution">
    <text evidence="1">The sequence shown here is derived from an EMBL/GenBank/DDBJ whole genome shotgun (WGS) entry which is preliminary data.</text>
</comment>
<keyword evidence="2" id="KW-1185">Reference proteome</keyword>
<dbReference type="EMBL" id="CAXAMM010006047">
    <property type="protein sequence ID" value="CAK9009656.1"/>
    <property type="molecule type" value="Genomic_DNA"/>
</dbReference>